<feature type="domain" description="DNA mismatch repair proteins mutS family" evidence="12">
    <location>
        <begin position="692"/>
        <end position="708"/>
    </location>
</feature>
<dbReference type="OrthoDB" id="276261at2759"/>
<evidence type="ECO:0000256" key="1">
    <source>
        <dbReference type="ARBA" id="ARBA00007094"/>
    </source>
</evidence>
<dbReference type="VEuPathDB" id="FungiDB:SPSK_08402"/>
<feature type="compositionally biased region" description="Polar residues" evidence="11">
    <location>
        <begin position="13"/>
        <end position="40"/>
    </location>
</feature>
<organism evidence="13 14">
    <name type="scientific">Sporothrix schenckii 1099-18</name>
    <dbReference type="NCBI Taxonomy" id="1397361"/>
    <lineage>
        <taxon>Eukaryota</taxon>
        <taxon>Fungi</taxon>
        <taxon>Dikarya</taxon>
        <taxon>Ascomycota</taxon>
        <taxon>Pezizomycotina</taxon>
        <taxon>Sordariomycetes</taxon>
        <taxon>Sordariomycetidae</taxon>
        <taxon>Ophiostomatales</taxon>
        <taxon>Ophiostomataceae</taxon>
        <taxon>Sporothrix</taxon>
    </lineage>
</organism>
<dbReference type="SMART" id="SM00534">
    <property type="entry name" value="MUTSac"/>
    <property type="match status" value="1"/>
</dbReference>
<evidence type="ECO:0000313" key="13">
    <source>
        <dbReference type="EMBL" id="KJR85988.1"/>
    </source>
</evidence>
<dbReference type="GO" id="GO:0030983">
    <property type="term" value="F:mismatched DNA binding"/>
    <property type="evidence" value="ECO:0007669"/>
    <property type="project" value="InterPro"/>
</dbReference>
<dbReference type="RefSeq" id="XP_016588664.1">
    <property type="nucleotide sequence ID" value="XM_016735000.1"/>
</dbReference>
<reference evidence="13 14" key="1">
    <citation type="journal article" date="2014" name="BMC Genomics">
        <title>Comparative genomics of the major fungal agents of human and animal Sporotrichosis: Sporothrix schenckii and Sporothrix brasiliensis.</title>
        <authorList>
            <person name="Teixeira M.M."/>
            <person name="de Almeida L.G."/>
            <person name="Kubitschek-Barreira P."/>
            <person name="Alves F.L."/>
            <person name="Kioshima E.S."/>
            <person name="Abadio A.K."/>
            <person name="Fernandes L."/>
            <person name="Derengowski L.S."/>
            <person name="Ferreira K.S."/>
            <person name="Souza R.C."/>
            <person name="Ruiz J.C."/>
            <person name="de Andrade N.C."/>
            <person name="Paes H.C."/>
            <person name="Nicola A.M."/>
            <person name="Albuquerque P."/>
            <person name="Gerber A.L."/>
            <person name="Martins V.P."/>
            <person name="Peconick L.D."/>
            <person name="Neto A.V."/>
            <person name="Chaucanez C.B."/>
            <person name="Silva P.A."/>
            <person name="Cunha O.L."/>
            <person name="de Oliveira F.F."/>
            <person name="dos Santos T.C."/>
            <person name="Barros A.L."/>
            <person name="Soares M.A."/>
            <person name="de Oliveira L.M."/>
            <person name="Marini M.M."/>
            <person name="Villalobos-Duno H."/>
            <person name="Cunha M.M."/>
            <person name="de Hoog S."/>
            <person name="da Silveira J.F."/>
            <person name="Henrissat B."/>
            <person name="Nino-Vega G.A."/>
            <person name="Cisalpino P.S."/>
            <person name="Mora-Montes H.M."/>
            <person name="Almeida S.R."/>
            <person name="Stajich J.E."/>
            <person name="Lopes-Bezerra L.M."/>
            <person name="Vasconcelos A.T."/>
            <person name="Felipe M.S."/>
        </authorList>
    </citation>
    <scope>NUCLEOTIDE SEQUENCE [LARGE SCALE GENOMIC DNA]</scope>
    <source>
        <strain evidence="13 14">1099-18</strain>
    </source>
</reference>
<keyword evidence="6" id="KW-0469">Meiosis</keyword>
<evidence type="ECO:0000256" key="8">
    <source>
        <dbReference type="ARBA" id="ARBA00029792"/>
    </source>
</evidence>
<evidence type="ECO:0000313" key="14">
    <source>
        <dbReference type="Proteomes" id="UP000033710"/>
    </source>
</evidence>
<dbReference type="Pfam" id="PF05190">
    <property type="entry name" value="MutS_IV"/>
    <property type="match status" value="1"/>
</dbReference>
<evidence type="ECO:0000256" key="10">
    <source>
        <dbReference type="SAM" id="Coils"/>
    </source>
</evidence>
<dbReference type="EMBL" id="AXCR01000007">
    <property type="protein sequence ID" value="KJR85988.1"/>
    <property type="molecule type" value="Genomic_DNA"/>
</dbReference>
<dbReference type="PANTHER" id="PTHR11361">
    <property type="entry name" value="DNA MISMATCH REPAIR PROTEIN MUTS FAMILY MEMBER"/>
    <property type="match status" value="1"/>
</dbReference>
<evidence type="ECO:0000256" key="7">
    <source>
        <dbReference type="ARBA" id="ARBA00025902"/>
    </source>
</evidence>
<dbReference type="GO" id="GO:0005524">
    <property type="term" value="F:ATP binding"/>
    <property type="evidence" value="ECO:0007669"/>
    <property type="project" value="UniProtKB-KW"/>
</dbReference>
<evidence type="ECO:0000256" key="4">
    <source>
        <dbReference type="ARBA" id="ARBA00022840"/>
    </source>
</evidence>
<name>A0A0F2M8H7_SPOSC</name>
<dbReference type="PROSITE" id="PS00486">
    <property type="entry name" value="DNA_MISMATCH_REPAIR_2"/>
    <property type="match status" value="1"/>
</dbReference>
<feature type="region of interest" description="Disordered" evidence="11">
    <location>
        <begin position="915"/>
        <end position="941"/>
    </location>
</feature>
<dbReference type="InterPro" id="IPR045076">
    <property type="entry name" value="MutS"/>
</dbReference>
<dbReference type="SMART" id="SM00533">
    <property type="entry name" value="MUTSd"/>
    <property type="match status" value="1"/>
</dbReference>
<dbReference type="InterPro" id="IPR000432">
    <property type="entry name" value="DNA_mismatch_repair_MutS_C"/>
</dbReference>
<evidence type="ECO:0000259" key="12">
    <source>
        <dbReference type="PROSITE" id="PS00486"/>
    </source>
</evidence>
<dbReference type="GO" id="GO:0005634">
    <property type="term" value="C:nucleus"/>
    <property type="evidence" value="ECO:0007669"/>
    <property type="project" value="TreeGrafter"/>
</dbReference>
<protein>
    <recommendedName>
        <fullName evidence="2 9">DNA mismatch repair protein MSH3</fullName>
    </recommendedName>
    <alternativeName>
        <fullName evidence="2 9">DNA mismatch repair protein MSH3</fullName>
    </alternativeName>
    <alternativeName>
        <fullName evidence="8">MutS protein homolog 3</fullName>
    </alternativeName>
</protein>
<accession>A0A0F2M8H7</accession>
<dbReference type="Gene3D" id="3.40.50.300">
    <property type="entry name" value="P-loop containing nucleotide triphosphate hydrolases"/>
    <property type="match status" value="1"/>
</dbReference>
<dbReference type="GO" id="GO:0140664">
    <property type="term" value="F:ATP-dependent DNA damage sensor activity"/>
    <property type="evidence" value="ECO:0007669"/>
    <property type="project" value="InterPro"/>
</dbReference>
<dbReference type="GeneID" id="27670277"/>
<evidence type="ECO:0000256" key="5">
    <source>
        <dbReference type="ARBA" id="ARBA00023125"/>
    </source>
</evidence>
<comment type="caution">
    <text evidence="13">The sequence shown here is derived from an EMBL/GenBank/DDBJ whole genome shotgun (WGS) entry which is preliminary data.</text>
</comment>
<comment type="subunit">
    <text evidence="7">Heterodimer consisting of MSH2-MSH3 (MutS beta). Forms a ternary complex with MutL alpha (MLH1-PMS1).</text>
</comment>
<dbReference type="Pfam" id="PF00488">
    <property type="entry name" value="MutS_V"/>
    <property type="match status" value="1"/>
</dbReference>
<feature type="compositionally biased region" description="Acidic residues" evidence="11">
    <location>
        <begin position="924"/>
        <end position="933"/>
    </location>
</feature>
<dbReference type="SUPFAM" id="SSF48334">
    <property type="entry name" value="DNA repair protein MutS, domain III"/>
    <property type="match status" value="1"/>
</dbReference>
<reference evidence="13 14" key="2">
    <citation type="journal article" date="2015" name="Eukaryot. Cell">
        <title>Asexual propagation of a virulent clone complex in a human and feline outbreak of sporotrichosis.</title>
        <authorList>
            <person name="Teixeira Mde M."/>
            <person name="Rodrigues A.M."/>
            <person name="Tsui C.K."/>
            <person name="de Almeida L.G."/>
            <person name="Van Diepeningen A.D."/>
            <person name="van den Ende B.G."/>
            <person name="Fernandes G.F."/>
            <person name="Kano R."/>
            <person name="Hamelin R.C."/>
            <person name="Lopes-Bezerra L.M."/>
            <person name="Vasconcelos A.T."/>
            <person name="de Hoog S."/>
            <person name="de Camargo Z.P."/>
            <person name="Felipe M.S."/>
        </authorList>
    </citation>
    <scope>NUCLEOTIDE SEQUENCE [LARGE SCALE GENOMIC DNA]</scope>
    <source>
        <strain evidence="13 14">1099-18</strain>
    </source>
</reference>
<dbReference type="GO" id="GO:0007131">
    <property type="term" value="P:reciprocal meiotic recombination"/>
    <property type="evidence" value="ECO:0007669"/>
    <property type="project" value="TreeGrafter"/>
</dbReference>
<dbReference type="InterPro" id="IPR007861">
    <property type="entry name" value="DNA_mismatch_repair_MutS_clamp"/>
</dbReference>
<gene>
    <name evidence="13" type="ORF">SPSK_08402</name>
</gene>
<dbReference type="GO" id="GO:0006298">
    <property type="term" value="P:mismatch repair"/>
    <property type="evidence" value="ECO:0007669"/>
    <property type="project" value="InterPro"/>
</dbReference>
<dbReference type="InterPro" id="IPR036187">
    <property type="entry name" value="DNA_mismatch_repair_MutS_sf"/>
</dbReference>
<dbReference type="InterPro" id="IPR007696">
    <property type="entry name" value="DNA_mismatch_repair_MutS_core"/>
</dbReference>
<sequence length="972" mass="107592">MYSKKTAHRGLAGSSQPSVRSFTTPTSSRWAAINTQNALNPPSAYNPPSTLQRRSTGSGVGSGRASGTISRPSGTDQRPPFPIGPDENRGVVCAVCDSNNVNRTVGLAFVNVPIAEAVLTNVADTQYYQGTIHKIQMMEVSRILMQPTPASSVQSGLALRPHIEEELRGLPIVERAKPDWSADDGMLALQRVAFTEDLPSLEVAVKDNFHLLCAFSAAMKFLTDDMGIDFDDHSVRIKYQPPSDAMMISLPTIRSLELIQNSINSSSKDCLYGLLNRTTTPMGSRVLRSNIVQPSTLAVVLNPRYEAVGELVHKDGLLDKVVEVLQKLKPLGDVERLLTKLVILPKDGSIYESEQAINNILKLKAFLTAIPDVFQSLSDVSCDLLLEIRSNCLPARADRILGILADTIDRDAAYATKPLELRNQRVHTVKPEISASLDIQRKLYEDFSRKIHDYVNELEDEIRVKVALKYTATRKFYLKVNAKDFGPQGPPSVLVNTTTVKGAIECQTLKLMGYNERINEAVHRAIVESDEVIKSLLSQIRPRVSRLFKYCECIALLDLLASFATSTRTYAYKRPLIHTDSYALVGGRHPILDSRGHNKCIPNDYFVTEETRFQIITGQNMSGKSTYIRAIAMLQIMAQIGCYIPAESACIPIMHSLFARVSTDDTMEQNQSTFSIEMREMAFILRNVNNKSLVIVDELGRSTSTQDGLAIAAAMSEALLQSNATVYFATHFSELAKALAINIGVVNRHLRTVTEYSESATHVPVTNMLYRVAEGPEPEVSYGIALAKAVGFPATFIAHAEKVAAELRAEAQASKRDRQEMEEAKRRKLVANLVRQLKLAYVSDAGDEELMEYLTQIYDDFCAKMIGSIDDEDAIVEEDSNENESDDEGDGQHDGAEENMARVARKGQYAVRRPSDLGLFGGGTDDDVDDYDDLYQPGSAANAIVIDDDEEFDEDHMSDMEDMGNDYSEEMY</sequence>
<feature type="region of interest" description="Disordered" evidence="11">
    <location>
        <begin position="1"/>
        <end position="87"/>
    </location>
</feature>
<keyword evidence="5" id="KW-0238">DNA-binding</keyword>
<proteinExistence type="inferred from homology"/>
<evidence type="ECO:0000256" key="11">
    <source>
        <dbReference type="SAM" id="MobiDB-lite"/>
    </source>
</evidence>
<keyword evidence="4" id="KW-0067">ATP-binding</keyword>
<dbReference type="PANTHER" id="PTHR11361:SF21">
    <property type="entry name" value="MUTS PROTEIN HOMOLOG 4"/>
    <property type="match status" value="1"/>
</dbReference>
<evidence type="ECO:0000256" key="6">
    <source>
        <dbReference type="ARBA" id="ARBA00023254"/>
    </source>
</evidence>
<dbReference type="SUPFAM" id="SSF52540">
    <property type="entry name" value="P-loop containing nucleoside triphosphate hydrolases"/>
    <property type="match status" value="1"/>
</dbReference>
<dbReference type="FunFam" id="3.40.50.300:FF:000870">
    <property type="entry name" value="MutS protein homolog 4"/>
    <property type="match status" value="1"/>
</dbReference>
<dbReference type="Gene3D" id="1.10.1420.10">
    <property type="match status" value="2"/>
</dbReference>
<dbReference type="KEGG" id="ssck:SPSK_08402"/>
<evidence type="ECO:0000256" key="2">
    <source>
        <dbReference type="ARBA" id="ARBA00022151"/>
    </source>
</evidence>
<evidence type="ECO:0000256" key="9">
    <source>
        <dbReference type="ARBA" id="ARBA00073774"/>
    </source>
</evidence>
<dbReference type="Proteomes" id="UP000033710">
    <property type="component" value="Unassembled WGS sequence"/>
</dbReference>
<evidence type="ECO:0000256" key="3">
    <source>
        <dbReference type="ARBA" id="ARBA00022741"/>
    </source>
</evidence>
<dbReference type="InterPro" id="IPR027417">
    <property type="entry name" value="P-loop_NTPase"/>
</dbReference>
<keyword evidence="3" id="KW-0547">Nucleotide-binding</keyword>
<dbReference type="AlphaFoldDB" id="A0A0F2M8H7"/>
<feature type="coiled-coil region" evidence="10">
    <location>
        <begin position="797"/>
        <end position="827"/>
    </location>
</feature>
<comment type="similarity">
    <text evidence="1">Belongs to the DNA mismatch repair MutS family. MSH3 subfamily.</text>
</comment>
<dbReference type="Pfam" id="PF05192">
    <property type="entry name" value="MutS_III"/>
    <property type="match status" value="1"/>
</dbReference>
<keyword evidence="10" id="KW-0175">Coiled coil</keyword>